<dbReference type="EMBL" id="JARWAL010000006">
    <property type="protein sequence ID" value="MDR5892817.1"/>
    <property type="molecule type" value="Genomic_DNA"/>
</dbReference>
<name>A0ABU1GMN8_9GAMM</name>
<dbReference type="Pfam" id="PF20320">
    <property type="entry name" value="DUF6615"/>
    <property type="match status" value="1"/>
</dbReference>
<proteinExistence type="predicted"/>
<sequence>MNVEGVGEESITDFLLWKWALIDRKFRSIKVSSFTRQEESSISGADFEMEVWLVGSKLNYPLVFQAKKFVKTYDGYVNKLNYPKNTKNQMSTLLKYASANSRIPFYAFYSLPDEKTKAMCRHNDVEDCGVFMAHAKVVEEFADGKHGRRVSKNDLLGVSNPFHCIFCCPIAFRGYFEKYFPSIDGELSEQSLPEYVRYLLDAHELEISEERVRTFIKEYNLGKFRHIAVYDMRELEESPNKALQRTSR</sequence>
<reference evidence="1 2" key="1">
    <citation type="submission" date="2023-04" db="EMBL/GenBank/DDBJ databases">
        <title>A long-awaited taxogenomic arrangement of the family Halomonadaceae.</title>
        <authorList>
            <person name="De La Haba R."/>
            <person name="Chuvochina M."/>
            <person name="Wittouck S."/>
            <person name="Arahal D.R."/>
            <person name="Sanchez-Porro C."/>
            <person name="Hugenholtz P."/>
            <person name="Ventosa A."/>
        </authorList>
    </citation>
    <scope>NUCLEOTIDE SEQUENCE [LARGE SCALE GENOMIC DNA]</scope>
    <source>
        <strain evidence="1 2">DSM 17332</strain>
    </source>
</reference>
<keyword evidence="2" id="KW-1185">Reference proteome</keyword>
<comment type="caution">
    <text evidence="1">The sequence shown here is derived from an EMBL/GenBank/DDBJ whole genome shotgun (WGS) entry which is preliminary data.</text>
</comment>
<dbReference type="RefSeq" id="WP_309636527.1">
    <property type="nucleotide sequence ID" value="NZ_JARWAL010000006.1"/>
</dbReference>
<organism evidence="1 2">
    <name type="scientific">Halomonas mongoliensis</name>
    <dbReference type="NCBI Taxonomy" id="321265"/>
    <lineage>
        <taxon>Bacteria</taxon>
        <taxon>Pseudomonadati</taxon>
        <taxon>Pseudomonadota</taxon>
        <taxon>Gammaproteobacteria</taxon>
        <taxon>Oceanospirillales</taxon>
        <taxon>Halomonadaceae</taxon>
        <taxon>Halomonas</taxon>
    </lineage>
</organism>
<protein>
    <recommendedName>
        <fullName evidence="3">Restriction endonuclease</fullName>
    </recommendedName>
</protein>
<evidence type="ECO:0000313" key="2">
    <source>
        <dbReference type="Proteomes" id="UP001252270"/>
    </source>
</evidence>
<gene>
    <name evidence="1" type="ORF">QC820_08295</name>
</gene>
<evidence type="ECO:0008006" key="3">
    <source>
        <dbReference type="Google" id="ProtNLM"/>
    </source>
</evidence>
<evidence type="ECO:0000313" key="1">
    <source>
        <dbReference type="EMBL" id="MDR5892817.1"/>
    </source>
</evidence>
<dbReference type="Proteomes" id="UP001252270">
    <property type="component" value="Unassembled WGS sequence"/>
</dbReference>
<accession>A0ABU1GMN8</accession>
<dbReference type="InterPro" id="IPR046723">
    <property type="entry name" value="DUF6615"/>
</dbReference>